<protein>
    <submittedName>
        <fullName evidence="3">Uncharacterized protein</fullName>
    </submittedName>
</protein>
<name>A0A914VSP8_9BILA</name>
<evidence type="ECO:0000313" key="3">
    <source>
        <dbReference type="WBParaSite" id="PSAMB.scaffold2472size22988.g17926.t1"/>
    </source>
</evidence>
<dbReference type="WBParaSite" id="PSAMB.scaffold2472size22988.g17926.t1">
    <property type="protein sequence ID" value="PSAMB.scaffold2472size22988.g17926.t1"/>
    <property type="gene ID" value="PSAMB.scaffold2472size22988.g17926"/>
</dbReference>
<feature type="region of interest" description="Disordered" evidence="1">
    <location>
        <begin position="148"/>
        <end position="213"/>
    </location>
</feature>
<sequence>MLPGRFQFSLIRARSVEHPLDKALSNRNSTAFALLSSHRDRPTNEYVPLKLVLALLDETHRAKHLSRVALSKLGEHSSIFEVAADGQGIRLKLQGPDKGECTAYLDNLPANTDVALLEKWASLYGTAFKSNFSSTLVTPMEESNFDEAAVASSPTASPAEAAPTASSYSDRLRSSTSSGVKIESRVGADSKTASNERKKRKRRKRFKNRPLPANIESRALKKQFVRTQALPLSAYISLRKEYLALQKKNMGDLKKKLRQLNVPSVKNRRLRGRDKLISRANSERFTQEQQIDAQSVA</sequence>
<dbReference type="AlphaFoldDB" id="A0A914VSP8"/>
<proteinExistence type="predicted"/>
<evidence type="ECO:0000313" key="2">
    <source>
        <dbReference type="Proteomes" id="UP000887566"/>
    </source>
</evidence>
<evidence type="ECO:0000256" key="1">
    <source>
        <dbReference type="SAM" id="MobiDB-lite"/>
    </source>
</evidence>
<reference evidence="3" key="1">
    <citation type="submission" date="2022-11" db="UniProtKB">
        <authorList>
            <consortium name="WormBaseParasite"/>
        </authorList>
    </citation>
    <scope>IDENTIFICATION</scope>
</reference>
<accession>A0A914VSP8</accession>
<dbReference type="Proteomes" id="UP000887566">
    <property type="component" value="Unplaced"/>
</dbReference>
<organism evidence="2 3">
    <name type="scientific">Plectus sambesii</name>
    <dbReference type="NCBI Taxonomy" id="2011161"/>
    <lineage>
        <taxon>Eukaryota</taxon>
        <taxon>Metazoa</taxon>
        <taxon>Ecdysozoa</taxon>
        <taxon>Nematoda</taxon>
        <taxon>Chromadorea</taxon>
        <taxon>Plectida</taxon>
        <taxon>Plectina</taxon>
        <taxon>Plectoidea</taxon>
        <taxon>Plectidae</taxon>
        <taxon>Plectus</taxon>
    </lineage>
</organism>
<feature type="compositionally biased region" description="Low complexity" evidence="1">
    <location>
        <begin position="148"/>
        <end position="178"/>
    </location>
</feature>
<feature type="compositionally biased region" description="Basic residues" evidence="1">
    <location>
        <begin position="197"/>
        <end position="208"/>
    </location>
</feature>
<keyword evidence="2" id="KW-1185">Reference proteome</keyword>